<proteinExistence type="predicted"/>
<evidence type="ECO:0000313" key="3">
    <source>
        <dbReference type="Proteomes" id="UP000422108"/>
    </source>
</evidence>
<dbReference type="AlphaFoldDB" id="A0A5K8AJ93"/>
<evidence type="ECO:0000313" key="2">
    <source>
        <dbReference type="EMBL" id="BBO92658.1"/>
    </source>
</evidence>
<feature type="transmembrane region" description="Helical" evidence="1">
    <location>
        <begin position="194"/>
        <end position="212"/>
    </location>
</feature>
<dbReference type="Proteomes" id="UP000422108">
    <property type="component" value="Chromosome"/>
</dbReference>
<feature type="transmembrane region" description="Helical" evidence="1">
    <location>
        <begin position="304"/>
        <end position="324"/>
    </location>
</feature>
<feature type="transmembrane region" description="Helical" evidence="1">
    <location>
        <begin position="138"/>
        <end position="157"/>
    </location>
</feature>
<keyword evidence="1" id="KW-0472">Membrane</keyword>
<feature type="transmembrane region" description="Helical" evidence="1">
    <location>
        <begin position="6"/>
        <end position="32"/>
    </location>
</feature>
<dbReference type="EMBL" id="AP021879">
    <property type="protein sequence ID" value="BBO92658.1"/>
    <property type="molecule type" value="Genomic_DNA"/>
</dbReference>
<keyword evidence="1" id="KW-1133">Transmembrane helix</keyword>
<name>A0A5K8AJ93_9BACT</name>
<protein>
    <submittedName>
        <fullName evidence="2">Uncharacterized protein</fullName>
    </submittedName>
</protein>
<dbReference type="RefSeq" id="WP_155313372.1">
    <property type="nucleotide sequence ID" value="NZ_AP021879.1"/>
</dbReference>
<organism evidence="2 3">
    <name type="scientific">Desulfosarcina ovata subsp. ovata</name>
    <dbReference type="NCBI Taxonomy" id="2752305"/>
    <lineage>
        <taxon>Bacteria</taxon>
        <taxon>Pseudomonadati</taxon>
        <taxon>Thermodesulfobacteriota</taxon>
        <taxon>Desulfobacteria</taxon>
        <taxon>Desulfobacterales</taxon>
        <taxon>Desulfosarcinaceae</taxon>
        <taxon>Desulfosarcina</taxon>
    </lineage>
</organism>
<sequence>MIVNPAIVALIGGSLLTVGFAVYAYAWGIRIVRHWDLASGSEEQLGLERRTHLISTIMAYLLSFEIFSLFLFVYTADYLHPMFVGAMCAAGSLHVNDYGYPTLVVKIASVLVCGVWLIVNRCDSQAEDYPLIRFKYRLLVVVTVLVITAALLQFGYFKGLKAHVITSCCGVLFSSDARSVAGTVAALPPSAMRVVFFACLALQVRLCIHLLVTGRGGRLLGWISLTGFVVAILSVIAWISPYYYELPTHHCPFDLLQAYYGYVGYPLYLGIFGTAIFGMGIGVLDRFRKIRSLAAIVPVLQRRYAWLSLGASLLTIAIAVYPMLFSDFRLG</sequence>
<accession>A0A5K8AJ93</accession>
<feature type="transmembrane region" description="Helical" evidence="1">
    <location>
        <begin position="53"/>
        <end position="74"/>
    </location>
</feature>
<keyword evidence="3" id="KW-1185">Reference proteome</keyword>
<gene>
    <name evidence="2" type="ORF">DSCOOX_58380</name>
</gene>
<reference evidence="2 3" key="1">
    <citation type="submission" date="2019-11" db="EMBL/GenBank/DDBJ databases">
        <title>Comparative genomics of hydrocarbon-degrading Desulfosarcina strains.</title>
        <authorList>
            <person name="Watanabe M."/>
            <person name="Kojima H."/>
            <person name="Fukui M."/>
        </authorList>
    </citation>
    <scope>NUCLEOTIDE SEQUENCE [LARGE SCALE GENOMIC DNA]</scope>
    <source>
        <strain evidence="3">oXyS1</strain>
    </source>
</reference>
<feature type="transmembrane region" description="Helical" evidence="1">
    <location>
        <begin position="259"/>
        <end position="284"/>
    </location>
</feature>
<keyword evidence="1" id="KW-0812">Transmembrane</keyword>
<feature type="transmembrane region" description="Helical" evidence="1">
    <location>
        <begin position="98"/>
        <end position="118"/>
    </location>
</feature>
<feature type="transmembrane region" description="Helical" evidence="1">
    <location>
        <begin position="219"/>
        <end position="239"/>
    </location>
</feature>
<evidence type="ECO:0000256" key="1">
    <source>
        <dbReference type="SAM" id="Phobius"/>
    </source>
</evidence>